<evidence type="ECO:0000256" key="5">
    <source>
        <dbReference type="SAM" id="MobiDB-lite"/>
    </source>
</evidence>
<evidence type="ECO:0000256" key="2">
    <source>
        <dbReference type="ARBA" id="ARBA00022481"/>
    </source>
</evidence>
<evidence type="ECO:0000259" key="6">
    <source>
        <dbReference type="PROSITE" id="PS50222"/>
    </source>
</evidence>
<keyword evidence="8" id="KW-1185">Reference proteome</keyword>
<dbReference type="InterPro" id="IPR011992">
    <property type="entry name" value="EF-hand-dom_pair"/>
</dbReference>
<keyword evidence="3" id="KW-0677">Repeat</keyword>
<dbReference type="PROSITE" id="PS00018">
    <property type="entry name" value="EF_HAND_1"/>
    <property type="match status" value="3"/>
</dbReference>
<dbReference type="SUPFAM" id="SSF47473">
    <property type="entry name" value="EF-hand"/>
    <property type="match status" value="1"/>
</dbReference>
<keyword evidence="4" id="KW-0106">Calcium</keyword>
<dbReference type="FunFam" id="1.10.238.10:FF:000256">
    <property type="entry name" value="probable calcium-binding protein CML20"/>
    <property type="match status" value="1"/>
</dbReference>
<proteinExistence type="inferred from homology"/>
<dbReference type="CDD" id="cd00051">
    <property type="entry name" value="EFh"/>
    <property type="match status" value="2"/>
</dbReference>
<dbReference type="GO" id="GO:0016460">
    <property type="term" value="C:myosin II complex"/>
    <property type="evidence" value="ECO:0007669"/>
    <property type="project" value="TreeGrafter"/>
</dbReference>
<feature type="domain" description="EF-hand" evidence="6">
    <location>
        <begin position="101"/>
        <end position="136"/>
    </location>
</feature>
<evidence type="ECO:0000256" key="1">
    <source>
        <dbReference type="ARBA" id="ARBA00009763"/>
    </source>
</evidence>
<feature type="domain" description="EF-hand" evidence="6">
    <location>
        <begin position="64"/>
        <end position="99"/>
    </location>
</feature>
<accession>A0AAF0TLD0</accession>
<dbReference type="AlphaFoldDB" id="A0AAF0TLD0"/>
<dbReference type="InterPro" id="IPR050230">
    <property type="entry name" value="CALM/Myosin/TropC-like"/>
</dbReference>
<dbReference type="InterPro" id="IPR018247">
    <property type="entry name" value="EF_Hand_1_Ca_BS"/>
</dbReference>
<dbReference type="PANTHER" id="PTHR23048:SF59">
    <property type="entry name" value="EF-HAND SUPERFAMILY PROTEIN"/>
    <property type="match status" value="1"/>
</dbReference>
<dbReference type="Proteomes" id="UP001234989">
    <property type="component" value="Chromosome 4"/>
</dbReference>
<dbReference type="Pfam" id="PF13499">
    <property type="entry name" value="EF-hand_7"/>
    <property type="match status" value="2"/>
</dbReference>
<dbReference type="PANTHER" id="PTHR23048">
    <property type="entry name" value="MYOSIN LIGHT CHAIN 1, 3"/>
    <property type="match status" value="1"/>
</dbReference>
<evidence type="ECO:0000313" key="7">
    <source>
        <dbReference type="EMBL" id="WMV24787.1"/>
    </source>
</evidence>
<feature type="domain" description="EF-hand" evidence="6">
    <location>
        <begin position="28"/>
        <end position="63"/>
    </location>
</feature>
<dbReference type="SMART" id="SM00054">
    <property type="entry name" value="EFh"/>
    <property type="match status" value="3"/>
</dbReference>
<organism evidence="7 8">
    <name type="scientific">Solanum verrucosum</name>
    <dbReference type="NCBI Taxonomy" id="315347"/>
    <lineage>
        <taxon>Eukaryota</taxon>
        <taxon>Viridiplantae</taxon>
        <taxon>Streptophyta</taxon>
        <taxon>Embryophyta</taxon>
        <taxon>Tracheophyta</taxon>
        <taxon>Spermatophyta</taxon>
        <taxon>Magnoliopsida</taxon>
        <taxon>eudicotyledons</taxon>
        <taxon>Gunneridae</taxon>
        <taxon>Pentapetalae</taxon>
        <taxon>asterids</taxon>
        <taxon>lamiids</taxon>
        <taxon>Solanales</taxon>
        <taxon>Solanaceae</taxon>
        <taxon>Solanoideae</taxon>
        <taxon>Solaneae</taxon>
        <taxon>Solanum</taxon>
    </lineage>
</organism>
<dbReference type="InterPro" id="IPR002048">
    <property type="entry name" value="EF_hand_dom"/>
</dbReference>
<gene>
    <name evidence="7" type="ORF">MTR67_018172</name>
</gene>
<name>A0AAF0TLD0_SOLVR</name>
<keyword evidence="2" id="KW-0488">Methylation</keyword>
<feature type="region of interest" description="Disordered" evidence="5">
    <location>
        <begin position="1"/>
        <end position="28"/>
    </location>
</feature>
<evidence type="ECO:0000256" key="3">
    <source>
        <dbReference type="ARBA" id="ARBA00022737"/>
    </source>
</evidence>
<dbReference type="PROSITE" id="PS50222">
    <property type="entry name" value="EF_HAND_2"/>
    <property type="match status" value="3"/>
</dbReference>
<dbReference type="EMBL" id="CP133615">
    <property type="protein sequence ID" value="WMV24787.1"/>
    <property type="molecule type" value="Genomic_DNA"/>
</dbReference>
<protein>
    <recommendedName>
        <fullName evidence="6">EF-hand domain-containing protein</fullName>
    </recommendedName>
</protein>
<evidence type="ECO:0000313" key="8">
    <source>
        <dbReference type="Proteomes" id="UP001234989"/>
    </source>
</evidence>
<evidence type="ECO:0000256" key="4">
    <source>
        <dbReference type="ARBA" id="ARBA00022837"/>
    </source>
</evidence>
<sequence length="357" mass="41688">MTIAEGSLYRGQSRREKPRGRNQGLTQQKRQEIREAFELFDTDNSGTIDAKELNVAMRALGFEATEEEINRMIAEVDKDGSGAIDFDEFVHMMTAKFGERDTKEELMKAFHIIDQDKNGKISFADIQRIADELGERFTDREIQEMIEEADRDHSLPTYVMSLFPIPPIVIKKLDRLRRNFLWKKGKEGEGKGYYLVKWNTVMLSKERGGLGIKNLRIQNKSLLMKWLWRYTSEEGTLWKEVIMAKYGELNPWCTEIVSEPYGWGVWRSIRALWNCMEENVFLKIGNGNKIKFWRDGWIDQIPLSESFPDLFSICNNPEARVCECWTTQGWDLSFRRLLNDWEVDRVASFLGKLGEPI</sequence>
<comment type="similarity">
    <text evidence="1">Belongs to the calmodulin family.</text>
</comment>
<dbReference type="GO" id="GO:0005509">
    <property type="term" value="F:calcium ion binding"/>
    <property type="evidence" value="ECO:0007669"/>
    <property type="project" value="InterPro"/>
</dbReference>
<reference evidence="7" key="1">
    <citation type="submission" date="2023-08" db="EMBL/GenBank/DDBJ databases">
        <title>A de novo genome assembly of Solanum verrucosum Schlechtendal, a Mexican diploid species geographically isolated from the other diploid A-genome species in potato relatives.</title>
        <authorList>
            <person name="Hosaka K."/>
        </authorList>
    </citation>
    <scope>NUCLEOTIDE SEQUENCE</scope>
    <source>
        <tissue evidence="7">Young leaves</tissue>
    </source>
</reference>
<dbReference type="Gene3D" id="1.10.238.10">
    <property type="entry name" value="EF-hand"/>
    <property type="match status" value="2"/>
</dbReference>